<evidence type="ECO:0000256" key="8">
    <source>
        <dbReference type="RuleBase" id="RU363032"/>
    </source>
</evidence>
<protein>
    <submittedName>
        <fullName evidence="10">ABC transporter permease</fullName>
    </submittedName>
</protein>
<feature type="transmembrane region" description="Helical" evidence="8">
    <location>
        <begin position="107"/>
        <end position="132"/>
    </location>
</feature>
<evidence type="ECO:0000256" key="3">
    <source>
        <dbReference type="ARBA" id="ARBA00022448"/>
    </source>
</evidence>
<accession>A0A5S4GRP5</accession>
<keyword evidence="7 8" id="KW-0472">Membrane</keyword>
<evidence type="ECO:0000313" key="11">
    <source>
        <dbReference type="Proteomes" id="UP000305238"/>
    </source>
</evidence>
<feature type="transmembrane region" description="Helical" evidence="8">
    <location>
        <begin position="152"/>
        <end position="176"/>
    </location>
</feature>
<keyword evidence="11" id="KW-1185">Reference proteome</keyword>
<name>A0A5S4GRP5_9ACTN</name>
<dbReference type="Gene3D" id="1.10.3720.10">
    <property type="entry name" value="MetI-like"/>
    <property type="match status" value="1"/>
</dbReference>
<dbReference type="InterPro" id="IPR000515">
    <property type="entry name" value="MetI-like"/>
</dbReference>
<dbReference type="GO" id="GO:0005886">
    <property type="term" value="C:plasma membrane"/>
    <property type="evidence" value="ECO:0007669"/>
    <property type="project" value="UniProtKB-SubCell"/>
</dbReference>
<comment type="subcellular location">
    <subcellularLocation>
        <location evidence="1 8">Cell membrane</location>
        <topology evidence="1 8">Multi-pass membrane protein</topology>
    </subcellularLocation>
</comment>
<feature type="domain" description="ABC transmembrane type-1" evidence="9">
    <location>
        <begin position="70"/>
        <end position="275"/>
    </location>
</feature>
<dbReference type="OrthoDB" id="9808619at2"/>
<dbReference type="PROSITE" id="PS50928">
    <property type="entry name" value="ABC_TM1"/>
    <property type="match status" value="1"/>
</dbReference>
<comment type="similarity">
    <text evidence="2">Belongs to the binding-protein-dependent transport system permease family. CysTW subfamily.</text>
</comment>
<dbReference type="RefSeq" id="WP_138638670.1">
    <property type="nucleotide sequence ID" value="NZ_JASWDG010000061.1"/>
</dbReference>
<reference evidence="10 11" key="1">
    <citation type="submission" date="2019-05" db="EMBL/GenBank/DDBJ databases">
        <title>Draft genome sequence of Actinomadura geliboluensis A8036.</title>
        <authorList>
            <person name="Saricaoglu S."/>
            <person name="Isik K."/>
        </authorList>
    </citation>
    <scope>NUCLEOTIDE SEQUENCE [LARGE SCALE GENOMIC DNA]</scope>
    <source>
        <strain evidence="10 11">A8036</strain>
    </source>
</reference>
<dbReference type="GO" id="GO:0055085">
    <property type="term" value="P:transmembrane transport"/>
    <property type="evidence" value="ECO:0007669"/>
    <property type="project" value="InterPro"/>
</dbReference>
<dbReference type="Proteomes" id="UP000305238">
    <property type="component" value="Unassembled WGS sequence"/>
</dbReference>
<feature type="transmembrane region" description="Helical" evidence="8">
    <location>
        <begin position="204"/>
        <end position="229"/>
    </location>
</feature>
<feature type="transmembrane region" description="Helical" evidence="8">
    <location>
        <begin position="262"/>
        <end position="281"/>
    </location>
</feature>
<dbReference type="InterPro" id="IPR035906">
    <property type="entry name" value="MetI-like_sf"/>
</dbReference>
<feature type="transmembrane region" description="Helical" evidence="8">
    <location>
        <begin position="21"/>
        <end position="41"/>
    </location>
</feature>
<dbReference type="SUPFAM" id="SSF161098">
    <property type="entry name" value="MetI-like"/>
    <property type="match status" value="1"/>
</dbReference>
<evidence type="ECO:0000256" key="6">
    <source>
        <dbReference type="ARBA" id="ARBA00022989"/>
    </source>
</evidence>
<dbReference type="CDD" id="cd06261">
    <property type="entry name" value="TM_PBP2"/>
    <property type="match status" value="1"/>
</dbReference>
<gene>
    <name evidence="10" type="ORF">ETD96_23645</name>
</gene>
<proteinExistence type="inferred from homology"/>
<keyword evidence="4" id="KW-1003">Cell membrane</keyword>
<evidence type="ECO:0000256" key="4">
    <source>
        <dbReference type="ARBA" id="ARBA00022475"/>
    </source>
</evidence>
<dbReference type="EMBL" id="VCKZ01000184">
    <property type="protein sequence ID" value="TMR35164.1"/>
    <property type="molecule type" value="Genomic_DNA"/>
</dbReference>
<evidence type="ECO:0000256" key="5">
    <source>
        <dbReference type="ARBA" id="ARBA00022692"/>
    </source>
</evidence>
<feature type="transmembrane region" description="Helical" evidence="8">
    <location>
        <begin position="76"/>
        <end position="95"/>
    </location>
</feature>
<keyword evidence="3 8" id="KW-0813">Transport</keyword>
<organism evidence="10 11">
    <name type="scientific">Actinomadura geliboluensis</name>
    <dbReference type="NCBI Taxonomy" id="882440"/>
    <lineage>
        <taxon>Bacteria</taxon>
        <taxon>Bacillati</taxon>
        <taxon>Actinomycetota</taxon>
        <taxon>Actinomycetes</taxon>
        <taxon>Streptosporangiales</taxon>
        <taxon>Thermomonosporaceae</taxon>
        <taxon>Actinomadura</taxon>
    </lineage>
</organism>
<keyword evidence="6 8" id="KW-1133">Transmembrane helix</keyword>
<dbReference type="PANTHER" id="PTHR42929">
    <property type="entry name" value="INNER MEMBRANE ABC TRANSPORTER PERMEASE PROTEIN YDCU-RELATED-RELATED"/>
    <property type="match status" value="1"/>
</dbReference>
<evidence type="ECO:0000256" key="7">
    <source>
        <dbReference type="ARBA" id="ARBA00023136"/>
    </source>
</evidence>
<sequence length="295" mass="31601">MTASISLPRPFRQARSSDWNAGLLLGLPAYLTVLAVVAYPMGRLAWDVVSTAGPGGILDPLRSAAERAALLRTLRVSGLVAVASVALGLFVAYALAWSRSRVVRVSLWASVLAPFWMSVVVKNYAFVLLLQQQGPVTKALRSAGLLSAHGDLLYTEGAVLVGMLYAMLPYAVLVLYPSVRNVRAEQLQAAETLGAGRLRALRDVMLPATAPSLLSAGTLVFVISIGFYVTPIVLGGVGSPFVAARVHEQIFEYFDLVGAKSYALLLMLTALAVFGLSRFAARFLPQSRVRGEARR</sequence>
<comment type="caution">
    <text evidence="10">The sequence shown here is derived from an EMBL/GenBank/DDBJ whole genome shotgun (WGS) entry which is preliminary data.</text>
</comment>
<dbReference type="Pfam" id="PF00528">
    <property type="entry name" value="BPD_transp_1"/>
    <property type="match status" value="1"/>
</dbReference>
<evidence type="ECO:0000256" key="2">
    <source>
        <dbReference type="ARBA" id="ARBA00007069"/>
    </source>
</evidence>
<evidence type="ECO:0000256" key="1">
    <source>
        <dbReference type="ARBA" id="ARBA00004651"/>
    </source>
</evidence>
<keyword evidence="5 8" id="KW-0812">Transmembrane</keyword>
<evidence type="ECO:0000313" key="10">
    <source>
        <dbReference type="EMBL" id="TMR35164.1"/>
    </source>
</evidence>
<evidence type="ECO:0000259" key="9">
    <source>
        <dbReference type="PROSITE" id="PS50928"/>
    </source>
</evidence>
<dbReference type="AlphaFoldDB" id="A0A5S4GRP5"/>
<dbReference type="PANTHER" id="PTHR42929:SF1">
    <property type="entry name" value="INNER MEMBRANE ABC TRANSPORTER PERMEASE PROTEIN YDCU-RELATED"/>
    <property type="match status" value="1"/>
</dbReference>